<proteinExistence type="inferred from homology"/>
<accession>A0ABZ3F3P5</accession>
<sequence length="227" mass="24978">MSVTAKIEDGKVVESTSASSLANSTSKDKSTLDKDAFLGLLVAQMKYQDPLEPTSNTEFVAQYAQFSSLEQMQNMSATLELSRASTLVGQVVSVNTTNSSGQTTQIQGKVDYVVYENSKAYVSIGGALYSLDDVYGVADQEYLDAYDLAVSFAVEMAKLPSSKEKLTLDNKEKIDELNETYNGMTAYQKTFIASDYVTKLKEYTERIEELVKDQEENNAGLDDDSDD</sequence>
<keyword evidence="6" id="KW-0969">Cilium</keyword>
<gene>
    <name evidence="6" type="ORF">V6984_10165</name>
</gene>
<keyword evidence="6" id="KW-0282">Flagellum</keyword>
<dbReference type="EMBL" id="CP146256">
    <property type="protein sequence ID" value="XAH76096.1"/>
    <property type="molecule type" value="Genomic_DNA"/>
</dbReference>
<keyword evidence="6" id="KW-0966">Cell projection</keyword>
<reference evidence="6 7" key="1">
    <citation type="submission" date="2024-02" db="EMBL/GenBank/DDBJ databases">
        <title>Bacterial strain from lacustrine sediment.</title>
        <authorList>
            <person name="Petit C."/>
            <person name="Fadhlaoui K."/>
        </authorList>
    </citation>
    <scope>NUCLEOTIDE SEQUENCE [LARGE SCALE GENOMIC DNA]</scope>
    <source>
        <strain evidence="6 7">IPX-CK</strain>
    </source>
</reference>
<evidence type="ECO:0000256" key="2">
    <source>
        <dbReference type="ARBA" id="ARBA00022795"/>
    </source>
</evidence>
<evidence type="ECO:0000313" key="7">
    <source>
        <dbReference type="Proteomes" id="UP001451571"/>
    </source>
</evidence>
<evidence type="ECO:0000256" key="5">
    <source>
        <dbReference type="SAM" id="MobiDB-lite"/>
    </source>
</evidence>
<comment type="similarity">
    <text evidence="1 3">Belongs to the FlgD family.</text>
</comment>
<comment type="function">
    <text evidence="3">Required for flagellar hook formation. May act as a scaffolding protein.</text>
</comment>
<feature type="compositionally biased region" description="Basic and acidic residues" evidence="5">
    <location>
        <begin position="1"/>
        <end position="12"/>
    </location>
</feature>
<organism evidence="6 7">
    <name type="scientific">Kineothrix sedimenti</name>
    <dbReference type="NCBI Taxonomy" id="3123317"/>
    <lineage>
        <taxon>Bacteria</taxon>
        <taxon>Bacillati</taxon>
        <taxon>Bacillota</taxon>
        <taxon>Clostridia</taxon>
        <taxon>Lachnospirales</taxon>
        <taxon>Lachnospiraceae</taxon>
        <taxon>Kineothrix</taxon>
    </lineage>
</organism>
<keyword evidence="2 3" id="KW-1005">Bacterial flagellum biogenesis</keyword>
<keyword evidence="4" id="KW-0175">Coiled coil</keyword>
<feature type="compositionally biased region" description="Low complexity" evidence="5">
    <location>
        <begin position="15"/>
        <end position="25"/>
    </location>
</feature>
<evidence type="ECO:0000256" key="3">
    <source>
        <dbReference type="RuleBase" id="RU362076"/>
    </source>
</evidence>
<keyword evidence="7" id="KW-1185">Reference proteome</keyword>
<name>A0ABZ3F3P5_9FIRM</name>
<feature type="coiled-coil region" evidence="4">
    <location>
        <begin position="193"/>
        <end position="224"/>
    </location>
</feature>
<evidence type="ECO:0000256" key="4">
    <source>
        <dbReference type="SAM" id="Coils"/>
    </source>
</evidence>
<protein>
    <recommendedName>
        <fullName evidence="3">Basal-body rod modification protein FlgD</fullName>
    </recommendedName>
</protein>
<dbReference type="Pfam" id="PF03963">
    <property type="entry name" value="FlgD"/>
    <property type="match status" value="1"/>
</dbReference>
<evidence type="ECO:0000256" key="1">
    <source>
        <dbReference type="ARBA" id="ARBA00010577"/>
    </source>
</evidence>
<dbReference type="Proteomes" id="UP001451571">
    <property type="component" value="Chromosome"/>
</dbReference>
<feature type="region of interest" description="Disordered" evidence="5">
    <location>
        <begin position="1"/>
        <end position="28"/>
    </location>
</feature>
<evidence type="ECO:0000313" key="6">
    <source>
        <dbReference type="EMBL" id="XAH76096.1"/>
    </source>
</evidence>
<dbReference type="RefSeq" id="WP_342759668.1">
    <property type="nucleotide sequence ID" value="NZ_CP146256.1"/>
</dbReference>
<dbReference type="InterPro" id="IPR005648">
    <property type="entry name" value="FlgD"/>
</dbReference>